<keyword evidence="3" id="KW-1185">Reference proteome</keyword>
<dbReference type="AlphaFoldDB" id="A0A3E2B1V7"/>
<dbReference type="GeneID" id="97996018"/>
<dbReference type="OrthoDB" id="1655186at2"/>
<dbReference type="RefSeq" id="WP_133308854.1">
    <property type="nucleotide sequence ID" value="NZ_QIML01000020.1"/>
</dbReference>
<feature type="transmembrane region" description="Helical" evidence="1">
    <location>
        <begin position="81"/>
        <end position="100"/>
    </location>
</feature>
<feature type="non-terminal residue" evidence="2">
    <location>
        <position position="129"/>
    </location>
</feature>
<evidence type="ECO:0000313" key="3">
    <source>
        <dbReference type="Proteomes" id="UP000260649"/>
    </source>
</evidence>
<sequence length="129" mass="14293">MHALLYKDFRVMWKQMKAFLLLIAIFCLIPNQALNLSAFFVVYAGLMLPMSLMSYDERAKWDTFAAMLPYASREIVLSRYLGGWLCVALAGVLYAIGGALAAGQPFPPAERLVSLGWLFALTLAAQAIL</sequence>
<accession>A0A3E2B1V7</accession>
<gene>
    <name evidence="2" type="ORF">DV520_09760</name>
</gene>
<dbReference type="EMBL" id="QQRQ01000020">
    <property type="protein sequence ID" value="RFT05961.1"/>
    <property type="molecule type" value="Genomic_DNA"/>
</dbReference>
<keyword evidence="1" id="KW-1133">Transmembrane helix</keyword>
<reference evidence="2 3" key="1">
    <citation type="submission" date="2018-07" db="EMBL/GenBank/DDBJ databases">
        <title>GABA Modulating Bacteria of the Human Gut Microbiota.</title>
        <authorList>
            <person name="Strandwitz P."/>
            <person name="Kim K.H."/>
            <person name="Terekhova D."/>
            <person name="Liu J.K."/>
            <person name="Sharma A."/>
            <person name="Levering J."/>
            <person name="Mcdonald D."/>
            <person name="Dietrich D."/>
            <person name="Ramadhar T.R."/>
            <person name="Lekbua A."/>
            <person name="Mroue N."/>
            <person name="Liston C."/>
            <person name="Stewart E.J."/>
            <person name="Dubin M.J."/>
            <person name="Zengler K."/>
            <person name="Knight R."/>
            <person name="Gilbert J.A."/>
            <person name="Clardy J."/>
            <person name="Lewis K."/>
        </authorList>
    </citation>
    <scope>NUCLEOTIDE SEQUENCE [LARGE SCALE GENOMIC DNA]</scope>
    <source>
        <strain evidence="2 3">KLE1738</strain>
    </source>
</reference>
<dbReference type="InterPro" id="IPR025699">
    <property type="entry name" value="ABC2_memb-like"/>
</dbReference>
<protein>
    <submittedName>
        <fullName evidence="2">ABC-2 transporter permease</fullName>
    </submittedName>
</protein>
<name>A0A3E2B1V7_9FIRM</name>
<dbReference type="Pfam" id="PF13346">
    <property type="entry name" value="ABC2_membrane_5"/>
    <property type="match status" value="1"/>
</dbReference>
<organism evidence="2 3">
    <name type="scientific">Evtepia gabavorous</name>
    <dbReference type="NCBI Taxonomy" id="2211183"/>
    <lineage>
        <taxon>Bacteria</taxon>
        <taxon>Bacillati</taxon>
        <taxon>Bacillota</taxon>
        <taxon>Clostridia</taxon>
        <taxon>Eubacteriales</taxon>
        <taxon>Evtepia</taxon>
    </lineage>
</organism>
<proteinExistence type="predicted"/>
<keyword evidence="1" id="KW-0812">Transmembrane</keyword>
<evidence type="ECO:0000313" key="2">
    <source>
        <dbReference type="EMBL" id="RFT05961.1"/>
    </source>
</evidence>
<keyword evidence="1" id="KW-0472">Membrane</keyword>
<dbReference type="Proteomes" id="UP000260649">
    <property type="component" value="Unassembled WGS sequence"/>
</dbReference>
<evidence type="ECO:0000256" key="1">
    <source>
        <dbReference type="SAM" id="Phobius"/>
    </source>
</evidence>
<comment type="caution">
    <text evidence="2">The sequence shown here is derived from an EMBL/GenBank/DDBJ whole genome shotgun (WGS) entry which is preliminary data.</text>
</comment>